<accession>A0A2A6RM93</accession>
<dbReference type="Pfam" id="PF13489">
    <property type="entry name" value="Methyltransf_23"/>
    <property type="match status" value="1"/>
</dbReference>
<dbReference type="SUPFAM" id="SSF53335">
    <property type="entry name" value="S-adenosyl-L-methionine-dependent methyltransferases"/>
    <property type="match status" value="1"/>
</dbReference>
<organism evidence="1 2">
    <name type="scientific">Candidatus Viridilinea mediisalina</name>
    <dbReference type="NCBI Taxonomy" id="2024553"/>
    <lineage>
        <taxon>Bacteria</taxon>
        <taxon>Bacillati</taxon>
        <taxon>Chloroflexota</taxon>
        <taxon>Chloroflexia</taxon>
        <taxon>Chloroflexales</taxon>
        <taxon>Chloroflexineae</taxon>
        <taxon>Oscillochloridaceae</taxon>
        <taxon>Candidatus Viridilinea</taxon>
    </lineage>
</organism>
<keyword evidence="2" id="KW-1185">Reference proteome</keyword>
<reference evidence="2" key="1">
    <citation type="submission" date="2017-08" db="EMBL/GenBank/DDBJ databases">
        <authorList>
            <person name="Grouzdev D.S."/>
            <person name="Gaisin V.A."/>
            <person name="Rysina M.S."/>
            <person name="Gorlenko V.M."/>
        </authorList>
    </citation>
    <scope>NUCLEOTIDE SEQUENCE [LARGE SCALE GENOMIC DNA]</scope>
    <source>
        <strain evidence="2">Kir15-3F</strain>
    </source>
</reference>
<dbReference type="EMBL" id="NQWI01000016">
    <property type="protein sequence ID" value="PDW04026.1"/>
    <property type="molecule type" value="Genomic_DNA"/>
</dbReference>
<dbReference type="OrthoDB" id="9787662at2"/>
<dbReference type="AlphaFoldDB" id="A0A2A6RM93"/>
<evidence type="ECO:0000313" key="2">
    <source>
        <dbReference type="Proteomes" id="UP000220527"/>
    </source>
</evidence>
<sequence>MIDRMNCILCHSLATPELVSSSVRDDNHFRVVRCLTCGHVQLDPLPSEEDDAKFYADDQQTRRLVGDVDFDLLRSNTTTDTQRRVDWLRSVASPQAGAVLDVGCGYGFYVEALVQAGYRATGLDVSHARVSLARMHTEGEFINGSIDEDFTIRYAASFHVITLFHVLEHVRTPMNFLHDCAKLATSGGKLLLEVPNLNDELLEVQAAYRAFYWQRAHLSYFDPA</sequence>
<comment type="caution">
    <text evidence="1">The sequence shown here is derived from an EMBL/GenBank/DDBJ whole genome shotgun (WGS) entry which is preliminary data.</text>
</comment>
<dbReference type="Gene3D" id="3.40.50.150">
    <property type="entry name" value="Vaccinia Virus protein VP39"/>
    <property type="match status" value="1"/>
</dbReference>
<evidence type="ECO:0000313" key="1">
    <source>
        <dbReference type="EMBL" id="PDW04026.1"/>
    </source>
</evidence>
<dbReference type="PANTHER" id="PTHR43861">
    <property type="entry name" value="TRANS-ACONITATE 2-METHYLTRANSFERASE-RELATED"/>
    <property type="match status" value="1"/>
</dbReference>
<gene>
    <name evidence="1" type="ORF">CJ255_05490</name>
</gene>
<dbReference type="Proteomes" id="UP000220527">
    <property type="component" value="Unassembled WGS sequence"/>
</dbReference>
<dbReference type="CDD" id="cd02440">
    <property type="entry name" value="AdoMet_MTases"/>
    <property type="match status" value="1"/>
</dbReference>
<proteinExistence type="predicted"/>
<name>A0A2A6RM93_9CHLR</name>
<evidence type="ECO:0008006" key="3">
    <source>
        <dbReference type="Google" id="ProtNLM"/>
    </source>
</evidence>
<dbReference type="InterPro" id="IPR029063">
    <property type="entry name" value="SAM-dependent_MTases_sf"/>
</dbReference>
<dbReference type="RefSeq" id="WP_097643088.1">
    <property type="nucleotide sequence ID" value="NZ_NQWI01000016.1"/>
</dbReference>
<protein>
    <recommendedName>
        <fullName evidence="3">Methyltransferase type 11</fullName>
    </recommendedName>
</protein>